<reference evidence="1" key="2">
    <citation type="journal article" date="2015" name="Data Brief">
        <title>Shoot transcriptome of the giant reed, Arundo donax.</title>
        <authorList>
            <person name="Barrero R.A."/>
            <person name="Guerrero F.D."/>
            <person name="Moolhuijzen P."/>
            <person name="Goolsby J.A."/>
            <person name="Tidwell J."/>
            <person name="Bellgard S.E."/>
            <person name="Bellgard M.I."/>
        </authorList>
    </citation>
    <scope>NUCLEOTIDE SEQUENCE</scope>
    <source>
        <tissue evidence="1">Shoot tissue taken approximately 20 cm above the soil surface</tissue>
    </source>
</reference>
<name>A0A0A9HRI3_ARUDO</name>
<evidence type="ECO:0000313" key="1">
    <source>
        <dbReference type="EMBL" id="JAE39735.1"/>
    </source>
</evidence>
<accession>A0A0A9HRI3</accession>
<protein>
    <submittedName>
        <fullName evidence="1">Uncharacterized protein</fullName>
    </submittedName>
</protein>
<sequence length="15" mass="1668">MGGVCKEGSEELEYH</sequence>
<dbReference type="EMBL" id="GBRH01158161">
    <property type="protein sequence ID" value="JAE39735.1"/>
    <property type="molecule type" value="Transcribed_RNA"/>
</dbReference>
<organism evidence="1">
    <name type="scientific">Arundo donax</name>
    <name type="common">Giant reed</name>
    <name type="synonym">Donax arundinaceus</name>
    <dbReference type="NCBI Taxonomy" id="35708"/>
    <lineage>
        <taxon>Eukaryota</taxon>
        <taxon>Viridiplantae</taxon>
        <taxon>Streptophyta</taxon>
        <taxon>Embryophyta</taxon>
        <taxon>Tracheophyta</taxon>
        <taxon>Spermatophyta</taxon>
        <taxon>Magnoliopsida</taxon>
        <taxon>Liliopsida</taxon>
        <taxon>Poales</taxon>
        <taxon>Poaceae</taxon>
        <taxon>PACMAD clade</taxon>
        <taxon>Arundinoideae</taxon>
        <taxon>Arundineae</taxon>
        <taxon>Arundo</taxon>
    </lineage>
</organism>
<proteinExistence type="predicted"/>
<reference evidence="1" key="1">
    <citation type="submission" date="2014-09" db="EMBL/GenBank/DDBJ databases">
        <authorList>
            <person name="Magalhaes I.L.F."/>
            <person name="Oliveira U."/>
            <person name="Santos F.R."/>
            <person name="Vidigal T.H.D.A."/>
            <person name="Brescovit A.D."/>
            <person name="Santos A.J."/>
        </authorList>
    </citation>
    <scope>NUCLEOTIDE SEQUENCE</scope>
    <source>
        <tissue evidence="1">Shoot tissue taken approximately 20 cm above the soil surface</tissue>
    </source>
</reference>